<gene>
    <name evidence="3" type="ORF">BW425_08085</name>
</gene>
<comment type="caution">
    <text evidence="3">The sequence shown here is derived from an EMBL/GenBank/DDBJ whole genome shotgun (WGS) entry which is preliminary data.</text>
</comment>
<name>A0A1Y3MG10_9BACI</name>
<evidence type="ECO:0000256" key="1">
    <source>
        <dbReference type="SAM" id="Coils"/>
    </source>
</evidence>
<dbReference type="RefSeq" id="WP_088093883.1">
    <property type="nucleotide sequence ID" value="NZ_JBEUTC010000160.1"/>
</dbReference>
<proteinExistence type="predicted"/>
<dbReference type="Proteomes" id="UP000195321">
    <property type="component" value="Unassembled WGS sequence"/>
</dbReference>
<organism evidence="3 4">
    <name type="scientific">Bacillus pseudomycoides</name>
    <dbReference type="NCBI Taxonomy" id="64104"/>
    <lineage>
        <taxon>Bacteria</taxon>
        <taxon>Bacillati</taxon>
        <taxon>Bacillota</taxon>
        <taxon>Bacilli</taxon>
        <taxon>Bacillales</taxon>
        <taxon>Bacillaceae</taxon>
        <taxon>Bacillus</taxon>
        <taxon>Bacillus cereus group</taxon>
    </lineage>
</organism>
<protein>
    <recommendedName>
        <fullName evidence="2">Tail spike domain-containing protein</fullName>
    </recommendedName>
</protein>
<evidence type="ECO:0000259" key="2">
    <source>
        <dbReference type="Pfam" id="PF06605"/>
    </source>
</evidence>
<feature type="coiled-coil region" evidence="1">
    <location>
        <begin position="375"/>
        <end position="409"/>
    </location>
</feature>
<dbReference type="Pfam" id="PF06605">
    <property type="entry name" value="Prophage_tail"/>
    <property type="match status" value="1"/>
</dbReference>
<dbReference type="InterPro" id="IPR007119">
    <property type="entry name" value="Phage_tail_spike_N"/>
</dbReference>
<keyword evidence="1" id="KW-0175">Coiled coil</keyword>
<dbReference type="NCBIfam" id="TIGR01665">
    <property type="entry name" value="put_anti_recept"/>
    <property type="match status" value="1"/>
</dbReference>
<evidence type="ECO:0000313" key="3">
    <source>
        <dbReference type="EMBL" id="OUM49365.1"/>
    </source>
</evidence>
<feature type="domain" description="Tail spike" evidence="2">
    <location>
        <begin position="97"/>
        <end position="345"/>
    </location>
</feature>
<dbReference type="EMBL" id="MWPX01000006">
    <property type="protein sequence ID" value="OUM49365.1"/>
    <property type="molecule type" value="Genomic_DNA"/>
</dbReference>
<sequence>MIQDQLHIIDFQSEKVVGVINGEHYWGDLRHWELQNNIDTFEFKISTLSEYMPLMQQQNIILKEVSQGRFIPYMITETEVNSHKKELTVYTAAEWIRLGKDAIIKPQELPQMSTYEMLQICLQETDWIAGNAEFNGLHGMKIEKFISPLEMIKEMCKLYELEVEYRARIGRGSQIVRSVNMMKKRGRYTGKEIVLGKDLIGVRRIENTQNICTALVPFVKKGDGTLLTIETVNYWFPYIVDAASFQRWSVRGKHKFGFYEPQLSDEDMSPQRLLSLARTELKKRIKASVTYEVEAQSVEMVFGMDHEKIAEGDTIYIKDHGYTPTLILEARVLAGDHSRTEPNKIKYLFGDFVELTDPQEALRRMYERILAQLNNKASKELTDKLDELIKEAEKKANQAKEESQAAKTLAEMVIENLDNYQTAIQESANPPIENLKPGITLWNDISKGKPGILKKWSGTEWEPLIPDIGKDIKELDERTAEIKSDVKGLTSTVDQLSLATTEQGKQILEANTKIEQTSQKIEAKVDIKQVEDYVGGIGNINLIRNSRFTQETKYWGYWTADNSPMVIDKNTTFSGDFSCKLSCYGQTSLVYSSFTSNRIPVQPGEDVVISAYFMTKNTDEHYNKKIRMVPIFWKSDGTQLKAAVNDFTIPNDMWVRQSHTLKAPDEAAHVGLRAYVLQNGTFWMAHPMLQKSNKASSYLENPNDIVDKDKIMDDLADKVATQDYNKKMTEVDNKFTITQEGLDLRAKKTEVYTKTETDGTFAKDAYVKSMEGRLQVTEKEITSTVRKGDIISAINQTAEKITIDVAKLEINADTVVKWLTAKGINADVINITGDKVRIDKNGVSVKFAEFLVEDSWGKQYSVIPRSNLITDHSFSHMSLQPIDAHFHRILYSPEWKIYGSPVIENPYSPRNNMEFMVNAMRINNTDWIRYNVIENVRPGMTYTFSATFRATQINGYRVTATPTIRVVIGKWEGEKQVEINKWEETFPQPNKFEGGLRRHCVTFRVPDNYDPHTNYLTFDIWASGNLGSNESVAVSGAQLVEGKLASMYQWDYTQSKLTSGLMPFSGLSIGNVNNTVTYNHGSGWTAFSGKQTIKNNGEMLSLEGADHAFNSYYVNGQRKAWMGYGERNDTRFRVHTDTPVWFYHYLETSGINVGNGQFEGAGSIRYMNGQKGWGFYFYEDYWRYVSFARIGHG</sequence>
<reference evidence="3 4" key="1">
    <citation type="submission" date="2017-02" db="EMBL/GenBank/DDBJ databases">
        <title>Bacillus pseudomycoides isolate FSL K6-0042.</title>
        <authorList>
            <person name="Kovac J."/>
        </authorList>
    </citation>
    <scope>NUCLEOTIDE SEQUENCE [LARGE SCALE GENOMIC DNA]</scope>
    <source>
        <strain evidence="3 4">FSL K6-0042</strain>
    </source>
</reference>
<dbReference type="InterPro" id="IPR010572">
    <property type="entry name" value="Tail_dom"/>
</dbReference>
<accession>A0A1Y3MG10</accession>
<dbReference type="AlphaFoldDB" id="A0A1Y3MG10"/>
<evidence type="ECO:0000313" key="4">
    <source>
        <dbReference type="Proteomes" id="UP000195321"/>
    </source>
</evidence>
<dbReference type="Gene3D" id="2.60.120.260">
    <property type="entry name" value="Galactose-binding domain-like"/>
    <property type="match status" value="1"/>
</dbReference>